<reference evidence="7" key="1">
    <citation type="journal article" date="2023" name="Mol. Phylogenet. Evol.">
        <title>Genome-scale phylogeny and comparative genomics of the fungal order Sordariales.</title>
        <authorList>
            <person name="Hensen N."/>
            <person name="Bonometti L."/>
            <person name="Westerberg I."/>
            <person name="Brannstrom I.O."/>
            <person name="Guillou S."/>
            <person name="Cros-Aarteil S."/>
            <person name="Calhoun S."/>
            <person name="Haridas S."/>
            <person name="Kuo A."/>
            <person name="Mondo S."/>
            <person name="Pangilinan J."/>
            <person name="Riley R."/>
            <person name="LaButti K."/>
            <person name="Andreopoulos B."/>
            <person name="Lipzen A."/>
            <person name="Chen C."/>
            <person name="Yan M."/>
            <person name="Daum C."/>
            <person name="Ng V."/>
            <person name="Clum A."/>
            <person name="Steindorff A."/>
            <person name="Ohm R.A."/>
            <person name="Martin F."/>
            <person name="Silar P."/>
            <person name="Natvig D.O."/>
            <person name="Lalanne C."/>
            <person name="Gautier V."/>
            <person name="Ament-Velasquez S.L."/>
            <person name="Kruys A."/>
            <person name="Hutchinson M.I."/>
            <person name="Powell A.J."/>
            <person name="Barry K."/>
            <person name="Miller A.N."/>
            <person name="Grigoriev I.V."/>
            <person name="Debuchy R."/>
            <person name="Gladieux P."/>
            <person name="Hiltunen Thoren M."/>
            <person name="Johannesson H."/>
        </authorList>
    </citation>
    <scope>NUCLEOTIDE SEQUENCE</scope>
    <source>
        <strain evidence="7">CBS 314.62</strain>
    </source>
</reference>
<evidence type="ECO:0000259" key="6">
    <source>
        <dbReference type="Pfam" id="PF00135"/>
    </source>
</evidence>
<dbReference type="InterPro" id="IPR019826">
    <property type="entry name" value="Carboxylesterase_B_AS"/>
</dbReference>
<feature type="domain" description="Carboxylesterase type B" evidence="6">
    <location>
        <begin position="96"/>
        <end position="596"/>
    </location>
</feature>
<feature type="transmembrane region" description="Helical" evidence="5">
    <location>
        <begin position="55"/>
        <end position="78"/>
    </location>
</feature>
<gene>
    <name evidence="7" type="ORF">B0T22DRAFT_476628</name>
</gene>
<dbReference type="PROSITE" id="PS00941">
    <property type="entry name" value="CARBOXYLESTERASE_B_2"/>
    <property type="match status" value="1"/>
</dbReference>
<comment type="similarity">
    <text evidence="1 3">Belongs to the type-B carboxylesterase/lipase family.</text>
</comment>
<dbReference type="Gene3D" id="3.40.50.1820">
    <property type="entry name" value="alpha/beta hydrolase"/>
    <property type="match status" value="1"/>
</dbReference>
<keyword evidence="5" id="KW-1133">Transmembrane helix</keyword>
<dbReference type="InterPro" id="IPR050654">
    <property type="entry name" value="AChE-related_enzymes"/>
</dbReference>
<dbReference type="EC" id="3.1.1.-" evidence="3"/>
<dbReference type="Pfam" id="PF00135">
    <property type="entry name" value="COesterase"/>
    <property type="match status" value="1"/>
</dbReference>
<dbReference type="Proteomes" id="UP001270362">
    <property type="component" value="Unassembled WGS sequence"/>
</dbReference>
<keyword evidence="5" id="KW-0472">Membrane</keyword>
<evidence type="ECO:0000313" key="7">
    <source>
        <dbReference type="EMBL" id="KAK3693820.1"/>
    </source>
</evidence>
<feature type="compositionally biased region" description="Polar residues" evidence="4">
    <location>
        <begin position="24"/>
        <end position="39"/>
    </location>
</feature>
<feature type="region of interest" description="Disordered" evidence="4">
    <location>
        <begin position="21"/>
        <end position="48"/>
    </location>
</feature>
<dbReference type="InterPro" id="IPR019819">
    <property type="entry name" value="Carboxylesterase_B_CS"/>
</dbReference>
<proteinExistence type="inferred from homology"/>
<dbReference type="AlphaFoldDB" id="A0AAE1CGT4"/>
<keyword evidence="2 3" id="KW-0378">Hydrolase</keyword>
<sequence length="650" mass="70254">MGGSHDKKNKKKKRPFAAFKNYGATASTSGSLDPTSNASAEGAESRKQPRVPRRYLVAGLAVATLIVSTVILCLWFLVLSEDPGNGNNITSPGRAPIVDLNYTVYEGLSLSNGVSAFLGMRYASPPVGDLRWRAPVEPLRTNTVQQATQFQPICLGINNPYPAGGQDEDCLFVNVWAPTNATSQSQLPVWVFIQGGGYVSLTNANWNGAEVVQKSGHNIVMVNFNYRVGMWGFLASERVCEDGDLNAGLLDQRMLLAWVKTHIASFGGDPNHVVIHGASAGAGSVAMHMVAYGGRNDDLFVGAMAESVFFPAQPAVTNLEYQFDRVAHQTGCDSVPRGSQLSCLRGKDVAILQAANHVQQFPGRPDPPLPLFYFTPCIDGDLLRDFPYRLFRDGRFVKVPVLFGTSANEGSVFAVNADTQADVSNFLRNNYPHLSASETDAVLAHYPLLPSLPNHAPWFPTASQAYGEATFICPNVNVLNEIHAGMLSSATTTATAEASMNTTNITSTNTQTDQPPIFAYRFNVQDEGNTAAGLGVPHLFDAAAIFGPDNIGGASASYKTYNAPIVPLFMSYWISFVRMLDPNPHRSEGSPVWRRWGGGEMDVAKDGDRSGGGMSQLVVETGNTRIESVPADERARCLFWLSLGDTLEQM</sequence>
<dbReference type="PROSITE" id="PS00122">
    <property type="entry name" value="CARBOXYLESTERASE_B_1"/>
    <property type="match status" value="1"/>
</dbReference>
<dbReference type="GO" id="GO:0052689">
    <property type="term" value="F:carboxylic ester hydrolase activity"/>
    <property type="evidence" value="ECO:0007669"/>
    <property type="project" value="TreeGrafter"/>
</dbReference>
<evidence type="ECO:0000256" key="4">
    <source>
        <dbReference type="SAM" id="MobiDB-lite"/>
    </source>
</evidence>
<dbReference type="PANTHER" id="PTHR43918">
    <property type="entry name" value="ACETYLCHOLINESTERASE"/>
    <property type="match status" value="1"/>
</dbReference>
<keyword evidence="5" id="KW-0812">Transmembrane</keyword>
<keyword evidence="8" id="KW-1185">Reference proteome</keyword>
<dbReference type="SUPFAM" id="SSF53474">
    <property type="entry name" value="alpha/beta-Hydrolases"/>
    <property type="match status" value="1"/>
</dbReference>
<evidence type="ECO:0000256" key="1">
    <source>
        <dbReference type="ARBA" id="ARBA00005964"/>
    </source>
</evidence>
<evidence type="ECO:0000256" key="5">
    <source>
        <dbReference type="SAM" id="Phobius"/>
    </source>
</evidence>
<organism evidence="7 8">
    <name type="scientific">Podospora appendiculata</name>
    <dbReference type="NCBI Taxonomy" id="314037"/>
    <lineage>
        <taxon>Eukaryota</taxon>
        <taxon>Fungi</taxon>
        <taxon>Dikarya</taxon>
        <taxon>Ascomycota</taxon>
        <taxon>Pezizomycotina</taxon>
        <taxon>Sordariomycetes</taxon>
        <taxon>Sordariomycetidae</taxon>
        <taxon>Sordariales</taxon>
        <taxon>Podosporaceae</taxon>
        <taxon>Podospora</taxon>
    </lineage>
</organism>
<evidence type="ECO:0000256" key="2">
    <source>
        <dbReference type="ARBA" id="ARBA00022801"/>
    </source>
</evidence>
<dbReference type="EMBL" id="JAULSO010000001">
    <property type="protein sequence ID" value="KAK3693820.1"/>
    <property type="molecule type" value="Genomic_DNA"/>
</dbReference>
<protein>
    <recommendedName>
        <fullName evidence="3">Carboxylic ester hydrolase</fullName>
        <ecNumber evidence="3">3.1.1.-</ecNumber>
    </recommendedName>
</protein>
<reference evidence="7" key="2">
    <citation type="submission" date="2023-06" db="EMBL/GenBank/DDBJ databases">
        <authorList>
            <consortium name="Lawrence Berkeley National Laboratory"/>
            <person name="Haridas S."/>
            <person name="Hensen N."/>
            <person name="Bonometti L."/>
            <person name="Westerberg I."/>
            <person name="Brannstrom I.O."/>
            <person name="Guillou S."/>
            <person name="Cros-Aarteil S."/>
            <person name="Calhoun S."/>
            <person name="Kuo A."/>
            <person name="Mondo S."/>
            <person name="Pangilinan J."/>
            <person name="Riley R."/>
            <person name="Labutti K."/>
            <person name="Andreopoulos B."/>
            <person name="Lipzen A."/>
            <person name="Chen C."/>
            <person name="Yanf M."/>
            <person name="Daum C."/>
            <person name="Ng V."/>
            <person name="Clum A."/>
            <person name="Steindorff A."/>
            <person name="Ohm R."/>
            <person name="Martin F."/>
            <person name="Silar P."/>
            <person name="Natvig D."/>
            <person name="Lalanne C."/>
            <person name="Gautier V."/>
            <person name="Ament-Velasquez S.L."/>
            <person name="Kruys A."/>
            <person name="Hutchinson M.I."/>
            <person name="Powell A.J."/>
            <person name="Barry K."/>
            <person name="Miller A.N."/>
            <person name="Grigoriev I.V."/>
            <person name="Debuchy R."/>
            <person name="Gladieux P."/>
            <person name="Thoren M.H."/>
            <person name="Johannesson H."/>
        </authorList>
    </citation>
    <scope>NUCLEOTIDE SEQUENCE</scope>
    <source>
        <strain evidence="7">CBS 314.62</strain>
    </source>
</reference>
<accession>A0AAE1CGT4</accession>
<dbReference type="InterPro" id="IPR029058">
    <property type="entry name" value="AB_hydrolase_fold"/>
</dbReference>
<evidence type="ECO:0000256" key="3">
    <source>
        <dbReference type="RuleBase" id="RU361235"/>
    </source>
</evidence>
<dbReference type="InterPro" id="IPR002018">
    <property type="entry name" value="CarbesteraseB"/>
</dbReference>
<comment type="caution">
    <text evidence="7">The sequence shown here is derived from an EMBL/GenBank/DDBJ whole genome shotgun (WGS) entry which is preliminary data.</text>
</comment>
<name>A0AAE1CGT4_9PEZI</name>
<dbReference type="PANTHER" id="PTHR43918:SF4">
    <property type="entry name" value="CARBOXYLIC ESTER HYDROLASE"/>
    <property type="match status" value="1"/>
</dbReference>
<evidence type="ECO:0000313" key="8">
    <source>
        <dbReference type="Proteomes" id="UP001270362"/>
    </source>
</evidence>